<dbReference type="RefSeq" id="WP_133363847.1">
    <property type="nucleotide sequence ID" value="NZ_CP037940.1"/>
</dbReference>
<protein>
    <recommendedName>
        <fullName evidence="1">BRCT domain-containing protein</fullName>
    </recommendedName>
</protein>
<name>A0A4P6YVF3_9LACO</name>
<dbReference type="InterPro" id="IPR012337">
    <property type="entry name" value="RNaseH-like_sf"/>
</dbReference>
<evidence type="ECO:0000313" key="2">
    <source>
        <dbReference type="EMBL" id="QBO36770.1"/>
    </source>
</evidence>
<dbReference type="InterPro" id="IPR036397">
    <property type="entry name" value="RNaseH_sf"/>
</dbReference>
<dbReference type="EMBL" id="CP037940">
    <property type="protein sequence ID" value="QBO36770.1"/>
    <property type="molecule type" value="Genomic_DNA"/>
</dbReference>
<dbReference type="SUPFAM" id="SSF52113">
    <property type="entry name" value="BRCT domain"/>
    <property type="match status" value="1"/>
</dbReference>
<sequence length="311" mass="34707">MAELSFVALDFEFGMNLPTRTSIIEVGLQKVEMGEFTANRQWLVNPESDIDAYASDNIHGIYPSDVAFAPTFAEIWPQIVKFIGDLPIVVHDVANERHAIITNAKFYDLQLKPLRFIDTFKLAPNMWPGATRYGLNALAERLHLSTDGEHSALVDAQLSAKVLLAIADELNLDNLVALLERLGFDDFGIIDVNGGKPLKQPVTQLSPRELEEWLVPNSQAPENLFKNQTVLVSGQFQKINKHDLQQAIAQRGGLVQKRPKAVANKTDVVIFSDEAKAKQSKKFVDAVYAKHHGRSDLYLMSESELNKFLGL</sequence>
<dbReference type="KEGG" id="wei:EQG49_10010"/>
<dbReference type="OrthoDB" id="9803913at2"/>
<dbReference type="GO" id="GO:0005829">
    <property type="term" value="C:cytosol"/>
    <property type="evidence" value="ECO:0007669"/>
    <property type="project" value="TreeGrafter"/>
</dbReference>
<evidence type="ECO:0000313" key="3">
    <source>
        <dbReference type="Proteomes" id="UP000292886"/>
    </source>
</evidence>
<dbReference type="PANTHER" id="PTHR30231:SF42">
    <property type="entry name" value="EXONUCLEASE"/>
    <property type="match status" value="1"/>
</dbReference>
<dbReference type="SMART" id="SM00479">
    <property type="entry name" value="EXOIII"/>
    <property type="match status" value="1"/>
</dbReference>
<dbReference type="PANTHER" id="PTHR30231">
    <property type="entry name" value="DNA POLYMERASE III SUBUNIT EPSILON"/>
    <property type="match status" value="1"/>
</dbReference>
<dbReference type="Proteomes" id="UP000292886">
    <property type="component" value="Chromosome"/>
</dbReference>
<dbReference type="AlphaFoldDB" id="A0A4P6YVF3"/>
<dbReference type="Gene3D" id="3.30.420.10">
    <property type="entry name" value="Ribonuclease H-like superfamily/Ribonuclease H"/>
    <property type="match status" value="1"/>
</dbReference>
<proteinExistence type="predicted"/>
<dbReference type="Pfam" id="PF00929">
    <property type="entry name" value="RNase_T"/>
    <property type="match status" value="1"/>
</dbReference>
<dbReference type="GO" id="GO:0003676">
    <property type="term" value="F:nucleic acid binding"/>
    <property type="evidence" value="ECO:0007669"/>
    <property type="project" value="InterPro"/>
</dbReference>
<feature type="domain" description="BRCT" evidence="1">
    <location>
        <begin position="220"/>
        <end position="311"/>
    </location>
</feature>
<dbReference type="InterPro" id="IPR001357">
    <property type="entry name" value="BRCT_dom"/>
</dbReference>
<evidence type="ECO:0000259" key="1">
    <source>
        <dbReference type="PROSITE" id="PS50172"/>
    </source>
</evidence>
<dbReference type="InterPro" id="IPR036420">
    <property type="entry name" value="BRCT_dom_sf"/>
</dbReference>
<dbReference type="GO" id="GO:0008408">
    <property type="term" value="F:3'-5' exonuclease activity"/>
    <property type="evidence" value="ECO:0007669"/>
    <property type="project" value="TreeGrafter"/>
</dbReference>
<dbReference type="InterPro" id="IPR013520">
    <property type="entry name" value="Ribonucl_H"/>
</dbReference>
<organism evidence="2 3">
    <name type="scientific">Periweissella cryptocerci</name>
    <dbReference type="NCBI Taxonomy" id="2506420"/>
    <lineage>
        <taxon>Bacteria</taxon>
        <taxon>Bacillati</taxon>
        <taxon>Bacillota</taxon>
        <taxon>Bacilli</taxon>
        <taxon>Lactobacillales</taxon>
        <taxon>Lactobacillaceae</taxon>
        <taxon>Periweissella</taxon>
    </lineage>
</organism>
<keyword evidence="3" id="KW-1185">Reference proteome</keyword>
<gene>
    <name evidence="2" type="ORF">EQG49_10010</name>
</gene>
<dbReference type="PROSITE" id="PS50172">
    <property type="entry name" value="BRCT"/>
    <property type="match status" value="1"/>
</dbReference>
<dbReference type="Gene3D" id="3.40.50.10190">
    <property type="entry name" value="BRCT domain"/>
    <property type="match status" value="1"/>
</dbReference>
<accession>A0A4P6YVF3</accession>
<dbReference type="SUPFAM" id="SSF53098">
    <property type="entry name" value="Ribonuclease H-like"/>
    <property type="match status" value="1"/>
</dbReference>
<reference evidence="3" key="1">
    <citation type="submission" date="2019-03" db="EMBL/GenBank/DDBJ databases">
        <title>Weissella sp. 26KH-42 Genome sequencing.</title>
        <authorList>
            <person name="Heo J."/>
            <person name="Kim S.-J."/>
            <person name="Kim J.-S."/>
            <person name="Hong S.-B."/>
            <person name="Kwon S.-W."/>
        </authorList>
    </citation>
    <scope>NUCLEOTIDE SEQUENCE [LARGE SCALE GENOMIC DNA]</scope>
    <source>
        <strain evidence="3">26KH-42</strain>
    </source>
</reference>